<dbReference type="EMBL" id="JACEMT010000055">
    <property type="protein sequence ID" value="MBA4503734.1"/>
    <property type="molecule type" value="Genomic_DNA"/>
</dbReference>
<dbReference type="InterPro" id="IPR050275">
    <property type="entry name" value="PGM_Phosphatase"/>
</dbReference>
<dbReference type="GO" id="GO:0005737">
    <property type="term" value="C:cytoplasm"/>
    <property type="evidence" value="ECO:0007669"/>
    <property type="project" value="TreeGrafter"/>
</dbReference>
<dbReference type="SMART" id="SM00855">
    <property type="entry name" value="PGAM"/>
    <property type="match status" value="1"/>
</dbReference>
<dbReference type="Gene3D" id="3.40.50.1240">
    <property type="entry name" value="Phosphoglycerate mutase-like"/>
    <property type="match status" value="1"/>
</dbReference>
<gene>
    <name evidence="1" type="ORF">H1S06_15350</name>
</gene>
<dbReference type="PANTHER" id="PTHR48100:SF1">
    <property type="entry name" value="HISTIDINE PHOSPHATASE FAMILY PROTEIN-RELATED"/>
    <property type="match status" value="1"/>
</dbReference>
<keyword evidence="2" id="KW-1185">Reference proteome</keyword>
<reference evidence="1 2" key="1">
    <citation type="submission" date="2020-07" db="EMBL/GenBank/DDBJ databases">
        <title>Bacterium isolated from marien macroalgae.</title>
        <authorList>
            <person name="Zhu K."/>
            <person name="Lu D."/>
            <person name="Du Z."/>
        </authorList>
    </citation>
    <scope>NUCLEOTIDE SEQUENCE [LARGE SCALE GENOMIC DNA]</scope>
    <source>
        <strain evidence="1 2">3-1745</strain>
    </source>
</reference>
<evidence type="ECO:0000313" key="2">
    <source>
        <dbReference type="Proteomes" id="UP000538931"/>
    </source>
</evidence>
<comment type="caution">
    <text evidence="1">The sequence shown here is derived from an EMBL/GenBank/DDBJ whole genome shotgun (WGS) entry which is preliminary data.</text>
</comment>
<dbReference type="SUPFAM" id="SSF53254">
    <property type="entry name" value="Phosphoglycerate mutase-like"/>
    <property type="match status" value="1"/>
</dbReference>
<organism evidence="1 2">
    <name type="scientific">Marinobacterium marinum</name>
    <dbReference type="NCBI Taxonomy" id="2756129"/>
    <lineage>
        <taxon>Bacteria</taxon>
        <taxon>Pseudomonadati</taxon>
        <taxon>Pseudomonadota</taxon>
        <taxon>Gammaproteobacteria</taxon>
        <taxon>Oceanospirillales</taxon>
        <taxon>Oceanospirillaceae</taxon>
        <taxon>Marinobacterium</taxon>
    </lineage>
</organism>
<dbReference type="InterPro" id="IPR013078">
    <property type="entry name" value="His_Pase_superF_clade-1"/>
</dbReference>
<dbReference type="Pfam" id="PF00300">
    <property type="entry name" value="His_Phos_1"/>
    <property type="match status" value="1"/>
</dbReference>
<dbReference type="AlphaFoldDB" id="A0A7W1X0W3"/>
<accession>A0A7W1X0W3</accession>
<sequence length="184" mass="20793">MSGLRLELLRHGVTERGSCFLGRTDAALTAEGWRQMEQGLADRSPSDYVGIYSSPLQRCAAFGREWAPEQGLVLDERLREYDFGDWDGETAARIHARDPESLGQFWQDPWHHAPPHGERLPDFFARLEALLEDLDRRHQGSVLLLCHGGVIRALHVILNGLPISEMFNYPVAHGSLHVFGSQQR</sequence>
<protein>
    <submittedName>
        <fullName evidence="1">Histidine phosphatase family protein</fullName>
    </submittedName>
</protein>
<evidence type="ECO:0000313" key="1">
    <source>
        <dbReference type="EMBL" id="MBA4503734.1"/>
    </source>
</evidence>
<dbReference type="Proteomes" id="UP000538931">
    <property type="component" value="Unassembled WGS sequence"/>
</dbReference>
<dbReference type="InterPro" id="IPR029033">
    <property type="entry name" value="His_PPase_superfam"/>
</dbReference>
<proteinExistence type="predicted"/>
<dbReference type="PANTHER" id="PTHR48100">
    <property type="entry name" value="BROAD-SPECIFICITY PHOSPHATASE YOR283W-RELATED"/>
    <property type="match status" value="1"/>
</dbReference>
<dbReference type="RefSeq" id="WP_181741797.1">
    <property type="nucleotide sequence ID" value="NZ_JACEMT010000055.1"/>
</dbReference>
<dbReference type="CDD" id="cd07067">
    <property type="entry name" value="HP_PGM_like"/>
    <property type="match status" value="1"/>
</dbReference>
<dbReference type="GO" id="GO:0016791">
    <property type="term" value="F:phosphatase activity"/>
    <property type="evidence" value="ECO:0007669"/>
    <property type="project" value="TreeGrafter"/>
</dbReference>
<name>A0A7W1X0W3_9GAMM</name>